<feature type="chain" id="PRO_5015962545" evidence="2">
    <location>
        <begin position="18"/>
        <end position="65"/>
    </location>
</feature>
<evidence type="ECO:0000256" key="1">
    <source>
        <dbReference type="SAM" id="MobiDB-lite"/>
    </source>
</evidence>
<dbReference type="Proteomes" id="UP000244855">
    <property type="component" value="Unassembled WGS sequence"/>
</dbReference>
<dbReference type="AlphaFoldDB" id="A0A2V1DI59"/>
<protein>
    <submittedName>
        <fullName evidence="3">Uncharacterized protein</fullName>
    </submittedName>
</protein>
<evidence type="ECO:0000313" key="3">
    <source>
        <dbReference type="EMBL" id="PVH97867.1"/>
    </source>
</evidence>
<feature type="signal peptide" evidence="2">
    <location>
        <begin position="1"/>
        <end position="17"/>
    </location>
</feature>
<dbReference type="OrthoDB" id="10501738at2759"/>
<reference evidence="3 4" key="1">
    <citation type="journal article" date="2018" name="Sci. Rep.">
        <title>Comparative genomics provides insights into the lifestyle and reveals functional heterogeneity of dark septate endophytic fungi.</title>
        <authorList>
            <person name="Knapp D.G."/>
            <person name="Nemeth J.B."/>
            <person name="Barry K."/>
            <person name="Hainaut M."/>
            <person name="Henrissat B."/>
            <person name="Johnson J."/>
            <person name="Kuo A."/>
            <person name="Lim J.H.P."/>
            <person name="Lipzen A."/>
            <person name="Nolan M."/>
            <person name="Ohm R.A."/>
            <person name="Tamas L."/>
            <person name="Grigoriev I.V."/>
            <person name="Spatafora J.W."/>
            <person name="Nagy L.G."/>
            <person name="Kovacs G.M."/>
        </authorList>
    </citation>
    <scope>NUCLEOTIDE SEQUENCE [LARGE SCALE GENOMIC DNA]</scope>
    <source>
        <strain evidence="3 4">DSE2036</strain>
    </source>
</reference>
<keyword evidence="4" id="KW-1185">Reference proteome</keyword>
<sequence length="65" mass="7032">MKLSVILSLAFATMAFGAQNVQENLQRNAIQARQNPGPSSNEERARQNGGNGARPGGPERIARQR</sequence>
<keyword evidence="2" id="KW-0732">Signal</keyword>
<evidence type="ECO:0000313" key="4">
    <source>
        <dbReference type="Proteomes" id="UP000244855"/>
    </source>
</evidence>
<accession>A0A2V1DI59</accession>
<proteinExistence type="predicted"/>
<feature type="region of interest" description="Disordered" evidence="1">
    <location>
        <begin position="31"/>
        <end position="65"/>
    </location>
</feature>
<organism evidence="3 4">
    <name type="scientific">Periconia macrospinosa</name>
    <dbReference type="NCBI Taxonomy" id="97972"/>
    <lineage>
        <taxon>Eukaryota</taxon>
        <taxon>Fungi</taxon>
        <taxon>Dikarya</taxon>
        <taxon>Ascomycota</taxon>
        <taxon>Pezizomycotina</taxon>
        <taxon>Dothideomycetes</taxon>
        <taxon>Pleosporomycetidae</taxon>
        <taxon>Pleosporales</taxon>
        <taxon>Massarineae</taxon>
        <taxon>Periconiaceae</taxon>
        <taxon>Periconia</taxon>
    </lineage>
</organism>
<dbReference type="EMBL" id="KZ805426">
    <property type="protein sequence ID" value="PVH97867.1"/>
    <property type="molecule type" value="Genomic_DNA"/>
</dbReference>
<name>A0A2V1DI59_9PLEO</name>
<feature type="compositionally biased region" description="Polar residues" evidence="1">
    <location>
        <begin position="31"/>
        <end position="40"/>
    </location>
</feature>
<evidence type="ECO:0000256" key="2">
    <source>
        <dbReference type="SAM" id="SignalP"/>
    </source>
</evidence>
<gene>
    <name evidence="3" type="ORF">DM02DRAFT_657853</name>
</gene>